<evidence type="ECO:0000256" key="2">
    <source>
        <dbReference type="ARBA" id="ARBA00022670"/>
    </source>
</evidence>
<dbReference type="InterPro" id="IPR015500">
    <property type="entry name" value="Peptidase_S8_subtilisin-rel"/>
</dbReference>
<dbReference type="GO" id="GO:0004252">
    <property type="term" value="F:serine-type endopeptidase activity"/>
    <property type="evidence" value="ECO:0007669"/>
    <property type="project" value="UniProtKB-UniRule"/>
</dbReference>
<dbReference type="InterPro" id="IPR036852">
    <property type="entry name" value="Peptidase_S8/S53_dom_sf"/>
</dbReference>
<dbReference type="AlphaFoldDB" id="A0A1G7GB20"/>
<dbReference type="InterPro" id="IPR051048">
    <property type="entry name" value="Peptidase_S8/S53_subtilisin"/>
</dbReference>
<accession>A0A1G7GB20</accession>
<gene>
    <name evidence="9" type="ORF">SAMN05216464_11057</name>
</gene>
<evidence type="ECO:0000256" key="5">
    <source>
        <dbReference type="PROSITE-ProRule" id="PRU01240"/>
    </source>
</evidence>
<dbReference type="OrthoDB" id="9798386at2"/>
<dbReference type="Pfam" id="PF00082">
    <property type="entry name" value="Peptidase_S8"/>
    <property type="match status" value="1"/>
</dbReference>
<dbReference type="Proteomes" id="UP000199072">
    <property type="component" value="Unassembled WGS sequence"/>
</dbReference>
<reference evidence="9 10" key="1">
    <citation type="submission" date="2016-10" db="EMBL/GenBank/DDBJ databases">
        <authorList>
            <person name="de Groot N.N."/>
        </authorList>
    </citation>
    <scope>NUCLEOTIDE SEQUENCE [LARGE SCALE GENOMIC DNA]</scope>
    <source>
        <strain evidence="9 10">47C3B</strain>
    </source>
</reference>
<feature type="active site" description="Charge relay system" evidence="5">
    <location>
        <position position="61"/>
    </location>
</feature>
<proteinExistence type="inferred from homology"/>
<evidence type="ECO:0000256" key="4">
    <source>
        <dbReference type="ARBA" id="ARBA00022825"/>
    </source>
</evidence>
<dbReference type="STRING" id="1391627.SAMN05216464_11057"/>
<dbReference type="Gene3D" id="3.40.50.200">
    <property type="entry name" value="Peptidase S8/S53 domain"/>
    <property type="match status" value="2"/>
</dbReference>
<dbReference type="InterPro" id="IPR022398">
    <property type="entry name" value="Peptidase_S8_His-AS"/>
</dbReference>
<keyword evidence="4 5" id="KW-0720">Serine protease</keyword>
<dbReference type="PROSITE" id="PS00138">
    <property type="entry name" value="SUBTILASE_SER"/>
    <property type="match status" value="1"/>
</dbReference>
<comment type="similarity">
    <text evidence="1 5 6">Belongs to the peptidase S8 family.</text>
</comment>
<dbReference type="PROSITE" id="PS00137">
    <property type="entry name" value="SUBTILASE_HIS"/>
    <property type="match status" value="1"/>
</dbReference>
<dbReference type="PANTHER" id="PTHR43399">
    <property type="entry name" value="SUBTILISIN-RELATED"/>
    <property type="match status" value="1"/>
</dbReference>
<keyword evidence="3 5" id="KW-0378">Hydrolase</keyword>
<keyword evidence="2 5" id="KW-0645">Protease</keyword>
<name>A0A1G7GB20_9SPHI</name>
<dbReference type="InterPro" id="IPR000209">
    <property type="entry name" value="Peptidase_S8/S53_dom"/>
</dbReference>
<organism evidence="9 10">
    <name type="scientific">Mucilaginibacter pineti</name>
    <dbReference type="NCBI Taxonomy" id="1391627"/>
    <lineage>
        <taxon>Bacteria</taxon>
        <taxon>Pseudomonadati</taxon>
        <taxon>Bacteroidota</taxon>
        <taxon>Sphingobacteriia</taxon>
        <taxon>Sphingobacteriales</taxon>
        <taxon>Sphingobacteriaceae</taxon>
        <taxon>Mucilaginibacter</taxon>
    </lineage>
</organism>
<dbReference type="InterPro" id="IPR023828">
    <property type="entry name" value="Peptidase_S8_Ser-AS"/>
</dbReference>
<keyword evidence="10" id="KW-1185">Reference proteome</keyword>
<dbReference type="EMBL" id="FNAI01000010">
    <property type="protein sequence ID" value="SDE85293.1"/>
    <property type="molecule type" value="Genomic_DNA"/>
</dbReference>
<evidence type="ECO:0000256" key="7">
    <source>
        <dbReference type="SAM" id="SignalP"/>
    </source>
</evidence>
<evidence type="ECO:0000313" key="9">
    <source>
        <dbReference type="EMBL" id="SDE85293.1"/>
    </source>
</evidence>
<dbReference type="PROSITE" id="PS00136">
    <property type="entry name" value="SUBTILASE_ASP"/>
    <property type="match status" value="1"/>
</dbReference>
<evidence type="ECO:0000256" key="3">
    <source>
        <dbReference type="ARBA" id="ARBA00022801"/>
    </source>
</evidence>
<feature type="active site" description="Charge relay system" evidence="5">
    <location>
        <position position="410"/>
    </location>
</feature>
<protein>
    <submittedName>
        <fullName evidence="9">Subtilase family protein</fullName>
    </submittedName>
</protein>
<dbReference type="InterPro" id="IPR023827">
    <property type="entry name" value="Peptidase_S8_Asp-AS"/>
</dbReference>
<dbReference type="GO" id="GO:0006508">
    <property type="term" value="P:proteolysis"/>
    <property type="evidence" value="ECO:0007669"/>
    <property type="project" value="UniProtKB-KW"/>
</dbReference>
<feature type="chain" id="PRO_5011672339" evidence="7">
    <location>
        <begin position="20"/>
        <end position="475"/>
    </location>
</feature>
<evidence type="ECO:0000256" key="6">
    <source>
        <dbReference type="RuleBase" id="RU003355"/>
    </source>
</evidence>
<evidence type="ECO:0000313" key="10">
    <source>
        <dbReference type="Proteomes" id="UP000199072"/>
    </source>
</evidence>
<sequence>MIKLISFAVGLCACIQVQAQQIPNWQNQDLQKDSLFGISTDKAYTLLQGRKATPVIVAVIDAGVDTLHEDLKSVLWLNAKKKKGDNGTYGWSFIGSAKGNVHYDNLELTRQVRQGDTTLKKELARQLAEAQQTYQGMRNFEAILNSVTKKIGKENPGLADFKAFQPDGPGETQVTGTLIKILSEKDDFATFKQEQIDKGIEHYKALAEYQLNIAYDPRSIVGDDYLDSKQHNYGSADNNGPDPTHGTHVSGIIAAVRHNGIGLDGIADQVKVMNIRAVPDGDERDKDIANAIRYAADHGAKVINMSFGKSYSSDKKAVDEAMKYALKKDVLLVQAAGNDNHNIDSLNNFPNRKVVAGAWIVVGASGLRDDKELKAPFSNYGKTAVDVFAPGVQIYSSIPGSKYAYFDGTSMACPVVAGLAALIREYYPKLKATEVKDIILKTVVKRDSLTNYCLTGGVVNAYQALLLAATYTHRS</sequence>
<dbReference type="PRINTS" id="PR00723">
    <property type="entry name" value="SUBTILISIN"/>
</dbReference>
<evidence type="ECO:0000259" key="8">
    <source>
        <dbReference type="Pfam" id="PF00082"/>
    </source>
</evidence>
<evidence type="ECO:0000256" key="1">
    <source>
        <dbReference type="ARBA" id="ARBA00011073"/>
    </source>
</evidence>
<dbReference type="RefSeq" id="WP_091151886.1">
    <property type="nucleotide sequence ID" value="NZ_FNAI01000010.1"/>
</dbReference>
<feature type="signal peptide" evidence="7">
    <location>
        <begin position="1"/>
        <end position="19"/>
    </location>
</feature>
<dbReference type="PROSITE" id="PS51892">
    <property type="entry name" value="SUBTILASE"/>
    <property type="match status" value="1"/>
</dbReference>
<dbReference type="PANTHER" id="PTHR43399:SF4">
    <property type="entry name" value="CELL WALL-ASSOCIATED PROTEASE"/>
    <property type="match status" value="1"/>
</dbReference>
<dbReference type="SUPFAM" id="SSF52743">
    <property type="entry name" value="Subtilisin-like"/>
    <property type="match status" value="1"/>
</dbReference>
<keyword evidence="7" id="KW-0732">Signal</keyword>
<feature type="active site" description="Charge relay system" evidence="5">
    <location>
        <position position="245"/>
    </location>
</feature>
<feature type="domain" description="Peptidase S8/S53" evidence="8">
    <location>
        <begin position="55"/>
        <end position="446"/>
    </location>
</feature>